<dbReference type="eggNOG" id="COG0438">
    <property type="taxonomic scope" value="Bacteria"/>
</dbReference>
<dbReference type="SUPFAM" id="SSF53756">
    <property type="entry name" value="UDP-Glycosyltransferase/glycogen phosphorylase"/>
    <property type="match status" value="1"/>
</dbReference>
<keyword evidence="7" id="KW-1185">Reference proteome</keyword>
<dbReference type="InterPro" id="IPR028098">
    <property type="entry name" value="Glyco_trans_4-like_N"/>
</dbReference>
<evidence type="ECO:0000313" key="6">
    <source>
        <dbReference type="EMBL" id="SEI97575.1"/>
    </source>
</evidence>
<evidence type="ECO:0000259" key="5">
    <source>
        <dbReference type="Pfam" id="PF13439"/>
    </source>
</evidence>
<keyword evidence="3 6" id="KW-0808">Transferase</keyword>
<dbReference type="AlphaFoldDB" id="A0A1H6VBI0"/>
<dbReference type="Gene3D" id="3.40.50.2000">
    <property type="entry name" value="Glycogen Phosphorylase B"/>
    <property type="match status" value="2"/>
</dbReference>
<dbReference type="Proteomes" id="UP000183315">
    <property type="component" value="Unassembled WGS sequence"/>
</dbReference>
<evidence type="ECO:0000256" key="2">
    <source>
        <dbReference type="ARBA" id="ARBA00022676"/>
    </source>
</evidence>
<evidence type="ECO:0000256" key="1">
    <source>
        <dbReference type="ARBA" id="ARBA00021292"/>
    </source>
</evidence>
<gene>
    <name evidence="6" type="ORF">SAMN05421637_0612</name>
</gene>
<dbReference type="PANTHER" id="PTHR45947">
    <property type="entry name" value="SULFOQUINOVOSYL TRANSFERASE SQD2"/>
    <property type="match status" value="1"/>
</dbReference>
<dbReference type="InterPro" id="IPR001296">
    <property type="entry name" value="Glyco_trans_1"/>
</dbReference>
<proteinExistence type="predicted"/>
<dbReference type="RefSeq" id="WP_042212877.1">
    <property type="nucleotide sequence ID" value="NZ_BBLU01000002.1"/>
</dbReference>
<organism evidence="6 7">
    <name type="scientific">Demequina mangrovi</name>
    <dbReference type="NCBI Taxonomy" id="1043493"/>
    <lineage>
        <taxon>Bacteria</taxon>
        <taxon>Bacillati</taxon>
        <taxon>Actinomycetota</taxon>
        <taxon>Actinomycetes</taxon>
        <taxon>Micrococcales</taxon>
        <taxon>Demequinaceae</taxon>
        <taxon>Demequina</taxon>
    </lineage>
</organism>
<accession>A0A1H6VBI0</accession>
<dbReference type="Pfam" id="PF00534">
    <property type="entry name" value="Glycos_transf_1"/>
    <property type="match status" value="1"/>
</dbReference>
<feature type="domain" description="Glycosyl transferase family 1" evidence="4">
    <location>
        <begin position="196"/>
        <end position="346"/>
    </location>
</feature>
<feature type="domain" description="Glycosyltransferase subfamily 4-like N-terminal" evidence="5">
    <location>
        <begin position="15"/>
        <end position="182"/>
    </location>
</feature>
<evidence type="ECO:0000256" key="3">
    <source>
        <dbReference type="ARBA" id="ARBA00022679"/>
    </source>
</evidence>
<evidence type="ECO:0000259" key="4">
    <source>
        <dbReference type="Pfam" id="PF00534"/>
    </source>
</evidence>
<dbReference type="OrthoDB" id="5242526at2"/>
<evidence type="ECO:0000313" key="7">
    <source>
        <dbReference type="Proteomes" id="UP000183315"/>
    </source>
</evidence>
<sequence>MRIAQVANFYGPRSGGLRTALHHLGRGYIDSGDEVLLIVPGACDDERETAHGRVLTLHSPVLPVTGGYRVITRLAAVTDALAAFSPDVLEVSDRTTLAGLGPWAREHRVPAAFLAHERVDGVLSTVLRGRIPGVTEMLTDAHSRWIAERFDTVVATTAYAGAELAGVGARVETVPLGVDLDRFHPGRASAEVRRRHAPDDVPLLVMASRLSREKRPELAIEAVRELGRRGRPVRLVVAGTGPLERRIRRAAAGLPVEMLGFVSDRDRFASLLASADAVIAPGPIETFGLAALEALASGTPTIVNAASALPEVVGSAGIAADGTPAAFADAIGTMLARDGRARRVAARERAVLFPWSASVARMRAVHARSLAAAR</sequence>
<dbReference type="GO" id="GO:1901137">
    <property type="term" value="P:carbohydrate derivative biosynthetic process"/>
    <property type="evidence" value="ECO:0007669"/>
    <property type="project" value="UniProtKB-ARBA"/>
</dbReference>
<dbReference type="InterPro" id="IPR050194">
    <property type="entry name" value="Glycosyltransferase_grp1"/>
</dbReference>
<dbReference type="PANTHER" id="PTHR45947:SF3">
    <property type="entry name" value="SULFOQUINOVOSYL TRANSFERASE SQD2"/>
    <property type="match status" value="1"/>
</dbReference>
<keyword evidence="2 6" id="KW-0328">Glycosyltransferase</keyword>
<dbReference type="STRING" id="1043493.SAMN05421637_0612"/>
<protein>
    <recommendedName>
        <fullName evidence="1">D-inositol 3-phosphate glycosyltransferase</fullName>
    </recommendedName>
</protein>
<dbReference type="GO" id="GO:0016757">
    <property type="term" value="F:glycosyltransferase activity"/>
    <property type="evidence" value="ECO:0007669"/>
    <property type="project" value="UniProtKB-KW"/>
</dbReference>
<dbReference type="EMBL" id="FNZI01000001">
    <property type="protein sequence ID" value="SEI97575.1"/>
    <property type="molecule type" value="Genomic_DNA"/>
</dbReference>
<dbReference type="Pfam" id="PF13439">
    <property type="entry name" value="Glyco_transf_4"/>
    <property type="match status" value="1"/>
</dbReference>
<name>A0A1H6VBI0_9MICO</name>
<reference evidence="7" key="1">
    <citation type="submission" date="2016-10" db="EMBL/GenBank/DDBJ databases">
        <authorList>
            <person name="Varghese N."/>
        </authorList>
    </citation>
    <scope>NUCLEOTIDE SEQUENCE [LARGE SCALE GENOMIC DNA]</scope>
    <source>
        <strain evidence="7">DSM 24868</strain>
    </source>
</reference>